<dbReference type="Proteomes" id="UP000237082">
    <property type="component" value="Unassembled WGS sequence"/>
</dbReference>
<protein>
    <recommendedName>
        <fullName evidence="2">DUF5610 domain-containing protein</fullName>
    </recommendedName>
</protein>
<proteinExistence type="predicted"/>
<evidence type="ECO:0000256" key="1">
    <source>
        <dbReference type="SAM" id="MobiDB-lite"/>
    </source>
</evidence>
<evidence type="ECO:0000313" key="4">
    <source>
        <dbReference type="Proteomes" id="UP000237082"/>
    </source>
</evidence>
<dbReference type="OrthoDB" id="8595724at2"/>
<dbReference type="InterPro" id="IPR041651">
    <property type="entry name" value="DUF5610"/>
</dbReference>
<accession>A0A2S5DIA2</accession>
<reference evidence="4" key="1">
    <citation type="submission" date="2018-02" db="EMBL/GenBank/DDBJ databases">
        <authorList>
            <person name="O'Hara-Hanley K."/>
            <person name="Soby S."/>
        </authorList>
    </citation>
    <scope>NUCLEOTIDE SEQUENCE [LARGE SCALE GENOMIC DNA]</scope>
    <source>
        <strain evidence="4">MWU14-2602</strain>
    </source>
</reference>
<name>A0A2S5DIA2_9NEIS</name>
<feature type="domain" description="DUF5610" evidence="2">
    <location>
        <begin position="53"/>
        <end position="164"/>
    </location>
</feature>
<keyword evidence="4" id="KW-1185">Reference proteome</keyword>
<dbReference type="Pfam" id="PF18433">
    <property type="entry name" value="DUF5610"/>
    <property type="match status" value="1"/>
</dbReference>
<dbReference type="Gene3D" id="1.10.132.90">
    <property type="match status" value="1"/>
</dbReference>
<dbReference type="AlphaFoldDB" id="A0A2S5DIA2"/>
<gene>
    <name evidence="3" type="ORF">C2I19_06585</name>
</gene>
<dbReference type="EMBL" id="PQWB01000023">
    <property type="protein sequence ID" value="POZ62815.1"/>
    <property type="molecule type" value="Genomic_DNA"/>
</dbReference>
<comment type="caution">
    <text evidence="3">The sequence shown here is derived from an EMBL/GenBank/DDBJ whole genome shotgun (WGS) entry which is preliminary data.</text>
</comment>
<dbReference type="RefSeq" id="WP_103901921.1">
    <property type="nucleotide sequence ID" value="NZ_PQWB01000023.1"/>
</dbReference>
<feature type="region of interest" description="Disordered" evidence="1">
    <location>
        <begin position="22"/>
        <end position="48"/>
    </location>
</feature>
<evidence type="ECO:0000259" key="2">
    <source>
        <dbReference type="Pfam" id="PF18433"/>
    </source>
</evidence>
<sequence>MSINDDIVISPIGAVHPRLGSAAGKVEGRSGGHSGAPQPQDDSADIGLSHGGQAAELLFSATMDQTARLTGIEPEPALRPESELPGISHSQHLLLGMVMLFERYGARHPGLSPDEARQAFAPLAREGLERGFLEACQVLAQLNALPPAAQAQLQGLRQMAAHLLDERFSQA</sequence>
<evidence type="ECO:0000313" key="3">
    <source>
        <dbReference type="EMBL" id="POZ62815.1"/>
    </source>
</evidence>
<organism evidence="3 4">
    <name type="scientific">Chromobacterium alticapitis</name>
    <dbReference type="NCBI Taxonomy" id="2073169"/>
    <lineage>
        <taxon>Bacteria</taxon>
        <taxon>Pseudomonadati</taxon>
        <taxon>Pseudomonadota</taxon>
        <taxon>Betaproteobacteria</taxon>
        <taxon>Neisseriales</taxon>
        <taxon>Chromobacteriaceae</taxon>
        <taxon>Chromobacterium</taxon>
    </lineage>
</organism>